<accession>A5DG20</accession>
<sequence>MSIVHSRMLDPSVNSFEPGHMRSRSYSELMTQFRSSLAVPGLSSPYVKKRSHSDMSKSTSCSDNEPQIKRSRTAPTTPPATLSLKSSAKTMRSRSLSPNKRLFPERKKPVQECNRTKLPGIASLNIPTKVSVPPITPTISLDYFDTYKPHDEHWKYGLLDSIQKSKNDLSRYSYLNHHAASKPSFDSRLSSKITNPPANNVYQERKINFPYESNYTYLNQTYKRDIEKYPEYLELAHSLISLSRNQTSNQTSTNQSQLPQQPPLVPATSQHQHIYHGSFPYSRQKNHDTHHYERANHHHQHRPHYHDHHHYNGALASLPTPTSSTMQLPATGSFSSYQPSIPYSRHPSDPEIRRSPTTPAHSPQAAKFIPITPPSMKSKSRSDLLKSPPKASQIRVCISCGSDQSPCWRPSWSIREGQLCNSCGLRYKKTSARCLNQGCKKIPAKGEWSLMLGKGKSVFEDGEEGYSCLDCGSRVEVAK</sequence>
<dbReference type="InterPro" id="IPR013088">
    <property type="entry name" value="Znf_NHR/GATA"/>
</dbReference>
<evidence type="ECO:0000259" key="3">
    <source>
        <dbReference type="PROSITE" id="PS50114"/>
    </source>
</evidence>
<gene>
    <name evidence="4" type="ORF">PGUG_02221</name>
</gene>
<dbReference type="SMART" id="SM00401">
    <property type="entry name" value="ZnF_GATA"/>
    <property type="match status" value="1"/>
</dbReference>
<feature type="domain" description="GATA-type" evidence="3">
    <location>
        <begin position="391"/>
        <end position="428"/>
    </location>
</feature>
<dbReference type="InterPro" id="IPR000679">
    <property type="entry name" value="Znf_GATA"/>
</dbReference>
<feature type="compositionally biased region" description="Polar residues" evidence="2">
    <location>
        <begin position="88"/>
        <end position="97"/>
    </location>
</feature>
<dbReference type="GO" id="GO:0006355">
    <property type="term" value="P:regulation of DNA-templated transcription"/>
    <property type="evidence" value="ECO:0007669"/>
    <property type="project" value="InterPro"/>
</dbReference>
<dbReference type="GO" id="GO:0008270">
    <property type="term" value="F:zinc ion binding"/>
    <property type="evidence" value="ECO:0007669"/>
    <property type="project" value="UniProtKB-KW"/>
</dbReference>
<evidence type="ECO:0000313" key="4">
    <source>
        <dbReference type="EMBL" id="EDK38123.2"/>
    </source>
</evidence>
<dbReference type="HOGENOM" id="CLU_027584_0_0_1"/>
<feature type="compositionally biased region" description="Low complexity" evidence="2">
    <location>
        <begin position="245"/>
        <end position="259"/>
    </location>
</feature>
<name>A5DG20_PICGU</name>
<keyword evidence="1" id="KW-0863">Zinc-finger</keyword>
<feature type="region of interest" description="Disordered" evidence="2">
    <location>
        <begin position="245"/>
        <end position="387"/>
    </location>
</feature>
<dbReference type="GeneID" id="5128002"/>
<dbReference type="STRING" id="294746.A5DG20"/>
<dbReference type="EMBL" id="CH408156">
    <property type="protein sequence ID" value="EDK38123.2"/>
    <property type="molecule type" value="Genomic_DNA"/>
</dbReference>
<dbReference type="RefSeq" id="XP_001486550.2">
    <property type="nucleotide sequence ID" value="XM_001486500.1"/>
</dbReference>
<feature type="compositionally biased region" description="Polar residues" evidence="2">
    <location>
        <begin position="56"/>
        <end position="65"/>
    </location>
</feature>
<dbReference type="InParanoid" id="A5DG20"/>
<dbReference type="Gene3D" id="3.30.50.10">
    <property type="entry name" value="Erythroid Transcription Factor GATA-1, subunit A"/>
    <property type="match status" value="1"/>
</dbReference>
<proteinExistence type="predicted"/>
<dbReference type="KEGG" id="pgu:PGUG_02221"/>
<dbReference type="AlphaFoldDB" id="A5DG20"/>
<dbReference type="GO" id="GO:0043565">
    <property type="term" value="F:sequence-specific DNA binding"/>
    <property type="evidence" value="ECO:0007669"/>
    <property type="project" value="InterPro"/>
</dbReference>
<dbReference type="SUPFAM" id="SSF57716">
    <property type="entry name" value="Glucocorticoid receptor-like (DNA-binding domain)"/>
    <property type="match status" value="1"/>
</dbReference>
<dbReference type="OrthoDB" id="2162994at2759"/>
<feature type="region of interest" description="Disordered" evidence="2">
    <location>
        <begin position="43"/>
        <end position="97"/>
    </location>
</feature>
<reference evidence="4 5" key="1">
    <citation type="journal article" date="2009" name="Nature">
        <title>Evolution of pathogenicity and sexual reproduction in eight Candida genomes.</title>
        <authorList>
            <person name="Butler G."/>
            <person name="Rasmussen M.D."/>
            <person name="Lin M.F."/>
            <person name="Santos M.A."/>
            <person name="Sakthikumar S."/>
            <person name="Munro C.A."/>
            <person name="Rheinbay E."/>
            <person name="Grabherr M."/>
            <person name="Forche A."/>
            <person name="Reedy J.L."/>
            <person name="Agrafioti I."/>
            <person name="Arnaud M.B."/>
            <person name="Bates S."/>
            <person name="Brown A.J."/>
            <person name="Brunke S."/>
            <person name="Costanzo M.C."/>
            <person name="Fitzpatrick D.A."/>
            <person name="de Groot P.W."/>
            <person name="Harris D."/>
            <person name="Hoyer L.L."/>
            <person name="Hube B."/>
            <person name="Klis F.M."/>
            <person name="Kodira C."/>
            <person name="Lennard N."/>
            <person name="Logue M.E."/>
            <person name="Martin R."/>
            <person name="Neiman A.M."/>
            <person name="Nikolaou E."/>
            <person name="Quail M.A."/>
            <person name="Quinn J."/>
            <person name="Santos M.C."/>
            <person name="Schmitzberger F.F."/>
            <person name="Sherlock G."/>
            <person name="Shah P."/>
            <person name="Silverstein K.A."/>
            <person name="Skrzypek M.S."/>
            <person name="Soll D."/>
            <person name="Staggs R."/>
            <person name="Stansfield I."/>
            <person name="Stumpf M.P."/>
            <person name="Sudbery P.E."/>
            <person name="Srikantha T."/>
            <person name="Zeng Q."/>
            <person name="Berman J."/>
            <person name="Berriman M."/>
            <person name="Heitman J."/>
            <person name="Gow N.A."/>
            <person name="Lorenz M.C."/>
            <person name="Birren B.W."/>
            <person name="Kellis M."/>
            <person name="Cuomo C.A."/>
        </authorList>
    </citation>
    <scope>NUCLEOTIDE SEQUENCE [LARGE SCALE GENOMIC DNA]</scope>
    <source>
        <strain evidence="5">ATCC 6260 / CBS 566 / DSM 6381 / JCM 1539 / NBRC 10279 / NRRL Y-324</strain>
    </source>
</reference>
<dbReference type="PROSITE" id="PS50114">
    <property type="entry name" value="GATA_ZN_FINGER_2"/>
    <property type="match status" value="1"/>
</dbReference>
<feature type="compositionally biased region" description="Basic residues" evidence="2">
    <location>
        <begin position="296"/>
        <end position="311"/>
    </location>
</feature>
<evidence type="ECO:0000313" key="5">
    <source>
        <dbReference type="Proteomes" id="UP000001997"/>
    </source>
</evidence>
<dbReference type="Pfam" id="PF00320">
    <property type="entry name" value="GATA"/>
    <property type="match status" value="1"/>
</dbReference>
<evidence type="ECO:0000256" key="2">
    <source>
        <dbReference type="SAM" id="MobiDB-lite"/>
    </source>
</evidence>
<dbReference type="Proteomes" id="UP000001997">
    <property type="component" value="Unassembled WGS sequence"/>
</dbReference>
<dbReference type="VEuPathDB" id="FungiDB:PGUG_02221"/>
<dbReference type="CDD" id="cd00202">
    <property type="entry name" value="ZnF_GATA"/>
    <property type="match status" value="1"/>
</dbReference>
<feature type="compositionally biased region" description="Basic and acidic residues" evidence="2">
    <location>
        <begin position="285"/>
        <end position="295"/>
    </location>
</feature>
<evidence type="ECO:0000256" key="1">
    <source>
        <dbReference type="PROSITE-ProRule" id="PRU00094"/>
    </source>
</evidence>
<keyword evidence="5" id="KW-1185">Reference proteome</keyword>
<feature type="compositionally biased region" description="Polar residues" evidence="2">
    <location>
        <begin position="319"/>
        <end position="341"/>
    </location>
</feature>
<organism evidence="4 5">
    <name type="scientific">Meyerozyma guilliermondii (strain ATCC 6260 / CBS 566 / DSM 6381 / JCM 1539 / NBRC 10279 / NRRL Y-324)</name>
    <name type="common">Yeast</name>
    <name type="synonym">Candida guilliermondii</name>
    <dbReference type="NCBI Taxonomy" id="294746"/>
    <lineage>
        <taxon>Eukaryota</taxon>
        <taxon>Fungi</taxon>
        <taxon>Dikarya</taxon>
        <taxon>Ascomycota</taxon>
        <taxon>Saccharomycotina</taxon>
        <taxon>Pichiomycetes</taxon>
        <taxon>Debaryomycetaceae</taxon>
        <taxon>Meyerozyma</taxon>
    </lineage>
</organism>
<keyword evidence="1" id="KW-0479">Metal-binding</keyword>
<keyword evidence="1" id="KW-0862">Zinc</keyword>
<protein>
    <recommendedName>
        <fullName evidence="3">GATA-type domain-containing protein</fullName>
    </recommendedName>
</protein>
<dbReference type="eggNOG" id="ENOG502QX5C">
    <property type="taxonomic scope" value="Eukaryota"/>
</dbReference>
<feature type="compositionally biased region" description="Low complexity" evidence="2">
    <location>
        <begin position="73"/>
        <end position="87"/>
    </location>
</feature>
<dbReference type="OMA" id="APRVCIS"/>